<organism evidence="2 3">
    <name type="scientific">Candidatus Adlerbacteria bacterium RIFOXYC1_FULL_48_26</name>
    <dbReference type="NCBI Taxonomy" id="1797247"/>
    <lineage>
        <taxon>Bacteria</taxon>
        <taxon>Candidatus Adleribacteriota</taxon>
    </lineage>
</organism>
<evidence type="ECO:0000313" key="3">
    <source>
        <dbReference type="Proteomes" id="UP000176568"/>
    </source>
</evidence>
<dbReference type="Proteomes" id="UP000176568">
    <property type="component" value="Unassembled WGS sequence"/>
</dbReference>
<proteinExistence type="predicted"/>
<accession>A0A1F4Y3U8</accession>
<feature type="chain" id="PRO_5009515541" evidence="1">
    <location>
        <begin position="21"/>
        <end position="106"/>
    </location>
</feature>
<dbReference type="EMBL" id="MEXB01000007">
    <property type="protein sequence ID" value="OGC88581.1"/>
    <property type="molecule type" value="Genomic_DNA"/>
</dbReference>
<evidence type="ECO:0000256" key="1">
    <source>
        <dbReference type="SAM" id="SignalP"/>
    </source>
</evidence>
<gene>
    <name evidence="2" type="ORF">A2419_02855</name>
</gene>
<protein>
    <submittedName>
        <fullName evidence="2">Uncharacterized protein</fullName>
    </submittedName>
</protein>
<comment type="caution">
    <text evidence="2">The sequence shown here is derived from an EMBL/GenBank/DDBJ whole genome shotgun (WGS) entry which is preliminary data.</text>
</comment>
<dbReference type="AlphaFoldDB" id="A0A1F4Y3U8"/>
<reference evidence="2 3" key="1">
    <citation type="journal article" date="2016" name="Nat. Commun.">
        <title>Thousands of microbial genomes shed light on interconnected biogeochemical processes in an aquifer system.</title>
        <authorList>
            <person name="Anantharaman K."/>
            <person name="Brown C.T."/>
            <person name="Hug L.A."/>
            <person name="Sharon I."/>
            <person name="Castelle C.J."/>
            <person name="Probst A.J."/>
            <person name="Thomas B.C."/>
            <person name="Singh A."/>
            <person name="Wilkins M.J."/>
            <person name="Karaoz U."/>
            <person name="Brodie E.L."/>
            <person name="Williams K.H."/>
            <person name="Hubbard S.S."/>
            <person name="Banfield J.F."/>
        </authorList>
    </citation>
    <scope>NUCLEOTIDE SEQUENCE [LARGE SCALE GENOMIC DNA]</scope>
</reference>
<feature type="signal peptide" evidence="1">
    <location>
        <begin position="1"/>
        <end position="20"/>
    </location>
</feature>
<evidence type="ECO:0000313" key="2">
    <source>
        <dbReference type="EMBL" id="OGC88581.1"/>
    </source>
</evidence>
<sequence>MKKYLLVLLFACLANVSASAQTPPATLGDPAATRLVDAFVGALNACSNKGENEFNVGRCMGTRATILELYLAAAGRCHEGQKNSDCLEASRLRLSITKTLEDAATH</sequence>
<dbReference type="STRING" id="1797247.A2419_02855"/>
<keyword evidence="1" id="KW-0732">Signal</keyword>
<name>A0A1F4Y3U8_9BACT</name>